<keyword evidence="3 5" id="KW-0378">Hydrolase</keyword>
<comment type="caution">
    <text evidence="5">The sequence shown here is derived from an EMBL/GenBank/DDBJ whole genome shotgun (WGS) entry which is preliminary data.</text>
</comment>
<dbReference type="InterPro" id="IPR006385">
    <property type="entry name" value="HAD_hydro_SerB1"/>
</dbReference>
<dbReference type="Gene3D" id="1.20.1440.100">
    <property type="entry name" value="SG protein - dephosphorylation function"/>
    <property type="match status" value="1"/>
</dbReference>
<dbReference type="Gene3D" id="3.40.50.1000">
    <property type="entry name" value="HAD superfamily/HAD-like"/>
    <property type="match status" value="1"/>
</dbReference>
<dbReference type="PANTHER" id="PTHR43344">
    <property type="entry name" value="PHOSPHOSERINE PHOSPHATASE"/>
    <property type="match status" value="1"/>
</dbReference>
<evidence type="ECO:0000256" key="3">
    <source>
        <dbReference type="ARBA" id="ARBA00022801"/>
    </source>
</evidence>
<organism evidence="5 6">
    <name type="scientific">Actinotalea soli</name>
    <dbReference type="NCBI Taxonomy" id="2819234"/>
    <lineage>
        <taxon>Bacteria</taxon>
        <taxon>Bacillati</taxon>
        <taxon>Actinomycetota</taxon>
        <taxon>Actinomycetes</taxon>
        <taxon>Micrococcales</taxon>
        <taxon>Cellulomonadaceae</taxon>
        <taxon>Actinotalea</taxon>
    </lineage>
</organism>
<dbReference type="NCBIfam" id="TIGR01488">
    <property type="entry name" value="HAD-SF-IB"/>
    <property type="match status" value="1"/>
</dbReference>
<reference evidence="5" key="1">
    <citation type="submission" date="2021-03" db="EMBL/GenBank/DDBJ databases">
        <title>Actinotalea soli sp. nov., isolated from soil.</title>
        <authorList>
            <person name="Ping W."/>
            <person name="Zhang J."/>
        </authorList>
    </citation>
    <scope>NUCLEOTIDE SEQUENCE</scope>
    <source>
        <strain evidence="5">BY-33</strain>
    </source>
</reference>
<dbReference type="Pfam" id="PF12710">
    <property type="entry name" value="HAD"/>
    <property type="match status" value="1"/>
</dbReference>
<dbReference type="NCBIfam" id="TIGR01490">
    <property type="entry name" value="HAD-SF-IB-hyp1"/>
    <property type="match status" value="1"/>
</dbReference>
<dbReference type="InterPro" id="IPR023214">
    <property type="entry name" value="HAD_sf"/>
</dbReference>
<dbReference type="InterPro" id="IPR050582">
    <property type="entry name" value="HAD-like_SerB"/>
</dbReference>
<evidence type="ECO:0000313" key="6">
    <source>
        <dbReference type="Proteomes" id="UP000664209"/>
    </source>
</evidence>
<evidence type="ECO:0000313" key="5">
    <source>
        <dbReference type="EMBL" id="MBO1752452.1"/>
    </source>
</evidence>
<keyword evidence="6" id="KW-1185">Reference proteome</keyword>
<dbReference type="CDD" id="cd02612">
    <property type="entry name" value="HAD_PGPPase"/>
    <property type="match status" value="1"/>
</dbReference>
<keyword evidence="4" id="KW-0460">Magnesium</keyword>
<dbReference type="EMBL" id="JAGEMK010000005">
    <property type="protein sequence ID" value="MBO1752452.1"/>
    <property type="molecule type" value="Genomic_DNA"/>
</dbReference>
<dbReference type="FunFam" id="3.40.50.1000:FF:000025">
    <property type="entry name" value="HAD hydrolase, family IB"/>
    <property type="match status" value="1"/>
</dbReference>
<dbReference type="SUPFAM" id="SSF56784">
    <property type="entry name" value="HAD-like"/>
    <property type="match status" value="1"/>
</dbReference>
<dbReference type="InterPro" id="IPR036412">
    <property type="entry name" value="HAD-like_sf"/>
</dbReference>
<evidence type="ECO:0000256" key="1">
    <source>
        <dbReference type="ARBA" id="ARBA00009184"/>
    </source>
</evidence>
<sequence length="276" mass="29920">MPVEVSARAAVEATHAVPPPARTAAFFDLDNTIIRGASAFHLAVGLRRRGFFGTWDLVSFGFHQSRYLLFGESLRQIDTVRSRALSIVAGRSVAEITAIGEEVWDEVLSLRIFPGTQALLHEHLEAGHQVWIITASPVEIGELIGRRLGVTGALGTVAEHVDGFYTGRLVGDMMHGRAKAEAIAELARVEGLDLETCYAYGDSTHDVPILSAVGHPVAINPDGRLRRHAQAVGWPAREFRGRRRAAARRSMHAASFAGLAWVAGLVLRAARRGLRG</sequence>
<dbReference type="AlphaFoldDB" id="A0A939RST9"/>
<dbReference type="Proteomes" id="UP000664209">
    <property type="component" value="Unassembled WGS sequence"/>
</dbReference>
<comment type="similarity">
    <text evidence="1">Belongs to the HAD-like hydrolase superfamily. SerB family.</text>
</comment>
<protein>
    <submittedName>
        <fullName evidence="5">HAD-IB family hydrolase</fullName>
    </submittedName>
</protein>
<dbReference type="PANTHER" id="PTHR43344:SF15">
    <property type="entry name" value="PHOSPHOSERINE PHOSPHATASE SERB1"/>
    <property type="match status" value="1"/>
</dbReference>
<proteinExistence type="inferred from homology"/>
<gene>
    <name evidence="5" type="ORF">J4G33_11635</name>
</gene>
<keyword evidence="2" id="KW-0479">Metal-binding</keyword>
<dbReference type="GO" id="GO:0046872">
    <property type="term" value="F:metal ion binding"/>
    <property type="evidence" value="ECO:0007669"/>
    <property type="project" value="UniProtKB-KW"/>
</dbReference>
<dbReference type="GO" id="GO:0016787">
    <property type="term" value="F:hydrolase activity"/>
    <property type="evidence" value="ECO:0007669"/>
    <property type="project" value="UniProtKB-KW"/>
</dbReference>
<accession>A0A939RST9</accession>
<name>A0A939RST9_9CELL</name>
<evidence type="ECO:0000256" key="4">
    <source>
        <dbReference type="ARBA" id="ARBA00022842"/>
    </source>
</evidence>
<evidence type="ECO:0000256" key="2">
    <source>
        <dbReference type="ARBA" id="ARBA00022723"/>
    </source>
</evidence>